<feature type="transmembrane region" description="Helical" evidence="7">
    <location>
        <begin position="436"/>
        <end position="465"/>
    </location>
</feature>
<dbReference type="SUPFAM" id="SSF161098">
    <property type="entry name" value="MetI-like"/>
    <property type="match status" value="1"/>
</dbReference>
<keyword evidence="5 7" id="KW-1133">Transmembrane helix</keyword>
<feature type="transmembrane region" description="Helical" evidence="7">
    <location>
        <begin position="295"/>
        <end position="317"/>
    </location>
</feature>
<sequence length="591" mass="59575">MVGTVVGLPRRARRHYDGVVVASRVLAFSGLVALVGMLPWLSANDPALTILRATSDEREPTPEALEAIRERLGLGDGPLGSIGHWLGGVLRGDLGTSWVSGGDVAPGTLDAFSVSLGLMGAALLVSLLVATLLTLPAMRAGLRGEPRPRGGAVAALLTSLPEYLLAPVLLLTLAVYAGLLPPYGWGRAAQVVLPALTLGLPGGGLLGGLLADAVTATFNERWVATWTTTGISRAALVRAVLRRALAPLCGQVGLVVVGLTGGAVATEQIFAIPGIGRTLLSSATAQDVPSLQAGILLLLALAVGVGALAELVRRWLLGAAVGTPLPAPPPVRRPGRSAGVIAVLGSLVLMGMVCAGIGRNPLATGYERLEVPSLALPLGGDALGRDVLARVAHGAVSTTTTALVVCLACFLVAMLVGLVPRAAMGFTEVANAAPPVLAGLVVAAVTGPSALGAAVAVGCVAWAPLASHAGSLVREVRQRPDVALAPVLGEGRARITLTRVVPAIAPPLARHAALRLPGIALALAGLGFLGLGAQAPTPDWGLALAEALPYIERAPWAVAAPASALVALAVTAVATSRVNMSVERRRGVGDG</sequence>
<evidence type="ECO:0000256" key="3">
    <source>
        <dbReference type="ARBA" id="ARBA00022475"/>
    </source>
</evidence>
<keyword evidence="3" id="KW-1003">Cell membrane</keyword>
<feature type="transmembrane region" description="Helical" evidence="7">
    <location>
        <begin position="556"/>
        <end position="576"/>
    </location>
</feature>
<protein>
    <submittedName>
        <fullName evidence="9">ABC transporter permease subunit</fullName>
    </submittedName>
</protein>
<dbReference type="InterPro" id="IPR000515">
    <property type="entry name" value="MetI-like"/>
</dbReference>
<evidence type="ECO:0000313" key="9">
    <source>
        <dbReference type="EMBL" id="AYD90982.1"/>
    </source>
</evidence>
<dbReference type="PANTHER" id="PTHR43386:SF1">
    <property type="entry name" value="D,D-DIPEPTIDE TRANSPORT SYSTEM PERMEASE PROTEIN DDPC-RELATED"/>
    <property type="match status" value="1"/>
</dbReference>
<evidence type="ECO:0000256" key="1">
    <source>
        <dbReference type="ARBA" id="ARBA00004651"/>
    </source>
</evidence>
<evidence type="ECO:0000313" key="10">
    <source>
        <dbReference type="Proteomes" id="UP000273001"/>
    </source>
</evidence>
<feature type="domain" description="ABC transmembrane type-1" evidence="8">
    <location>
        <begin position="412"/>
        <end position="571"/>
    </location>
</feature>
<feature type="transmembrane region" description="Helical" evidence="7">
    <location>
        <begin position="516"/>
        <end position="536"/>
    </location>
</feature>
<keyword evidence="10" id="KW-1185">Reference proteome</keyword>
<feature type="transmembrane region" description="Helical" evidence="7">
    <location>
        <begin position="21"/>
        <end position="41"/>
    </location>
</feature>
<feature type="transmembrane region" description="Helical" evidence="7">
    <location>
        <begin position="337"/>
        <end position="358"/>
    </location>
</feature>
<evidence type="ECO:0000256" key="4">
    <source>
        <dbReference type="ARBA" id="ARBA00022692"/>
    </source>
</evidence>
<proteinExistence type="predicted"/>
<keyword evidence="6 7" id="KW-0472">Membrane</keyword>
<dbReference type="Pfam" id="PF00528">
    <property type="entry name" value="BPD_transp_1"/>
    <property type="match status" value="2"/>
</dbReference>
<feature type="transmembrane region" description="Helical" evidence="7">
    <location>
        <begin position="395"/>
        <end position="416"/>
    </location>
</feature>
<evidence type="ECO:0000256" key="6">
    <source>
        <dbReference type="ARBA" id="ARBA00023136"/>
    </source>
</evidence>
<name>A0ABM6Z6K5_9ACTO</name>
<dbReference type="InterPro" id="IPR050366">
    <property type="entry name" value="BP-dependent_transpt_permease"/>
</dbReference>
<feature type="transmembrane region" description="Helical" evidence="7">
    <location>
        <begin position="116"/>
        <end position="138"/>
    </location>
</feature>
<gene>
    <name evidence="9" type="ORF">D5R93_10860</name>
</gene>
<evidence type="ECO:0000256" key="2">
    <source>
        <dbReference type="ARBA" id="ARBA00022448"/>
    </source>
</evidence>
<dbReference type="PANTHER" id="PTHR43386">
    <property type="entry name" value="OLIGOPEPTIDE TRANSPORT SYSTEM PERMEASE PROTEIN APPC"/>
    <property type="match status" value="1"/>
</dbReference>
<accession>A0ABM6Z6K5</accession>
<keyword evidence="4 7" id="KW-0812">Transmembrane</keyword>
<evidence type="ECO:0000259" key="8">
    <source>
        <dbReference type="Pfam" id="PF00528"/>
    </source>
</evidence>
<evidence type="ECO:0000256" key="7">
    <source>
        <dbReference type="SAM" id="Phobius"/>
    </source>
</evidence>
<organism evidence="9 10">
    <name type="scientific">Actinomyces lilanjuaniae</name>
    <dbReference type="NCBI Taxonomy" id="2321394"/>
    <lineage>
        <taxon>Bacteria</taxon>
        <taxon>Bacillati</taxon>
        <taxon>Actinomycetota</taxon>
        <taxon>Actinomycetes</taxon>
        <taxon>Actinomycetales</taxon>
        <taxon>Actinomycetaceae</taxon>
        <taxon>Actinomyces</taxon>
    </lineage>
</organism>
<evidence type="ECO:0000256" key="5">
    <source>
        <dbReference type="ARBA" id="ARBA00022989"/>
    </source>
</evidence>
<dbReference type="InterPro" id="IPR035906">
    <property type="entry name" value="MetI-like_sf"/>
</dbReference>
<keyword evidence="2" id="KW-0813">Transport</keyword>
<dbReference type="Proteomes" id="UP000273001">
    <property type="component" value="Chromosome"/>
</dbReference>
<feature type="transmembrane region" description="Helical" evidence="7">
    <location>
        <begin position="150"/>
        <end position="179"/>
    </location>
</feature>
<comment type="subcellular location">
    <subcellularLocation>
        <location evidence="1">Cell membrane</location>
        <topology evidence="1">Multi-pass membrane protein</topology>
    </subcellularLocation>
</comment>
<reference evidence="9 10" key="1">
    <citation type="submission" date="2018-09" db="EMBL/GenBank/DDBJ databases">
        <authorList>
            <person name="Li J."/>
        </authorList>
    </citation>
    <scope>NUCLEOTIDE SEQUENCE [LARGE SCALE GENOMIC DNA]</scope>
    <source>
        <strain evidence="9 10">2129</strain>
    </source>
</reference>
<dbReference type="EMBL" id="CP032514">
    <property type="protein sequence ID" value="AYD90982.1"/>
    <property type="molecule type" value="Genomic_DNA"/>
</dbReference>
<feature type="domain" description="ABC transmembrane type-1" evidence="8">
    <location>
        <begin position="155"/>
        <end position="315"/>
    </location>
</feature>
<feature type="transmembrane region" description="Helical" evidence="7">
    <location>
        <begin position="191"/>
        <end position="211"/>
    </location>
</feature>